<dbReference type="EMBL" id="CP002859">
    <property type="protein sequence ID" value="AEI47084.1"/>
    <property type="molecule type" value="Genomic_DNA"/>
</dbReference>
<reference evidence="2" key="1">
    <citation type="submission" date="2011-06" db="EMBL/GenBank/DDBJ databases">
        <title>The complete genome of chromosome of Runella slithyformis DSM 19594.</title>
        <authorList>
            <consortium name="US DOE Joint Genome Institute (JGI-PGF)"/>
            <person name="Lucas S."/>
            <person name="Han J."/>
            <person name="Lapidus A."/>
            <person name="Bruce D."/>
            <person name="Goodwin L."/>
            <person name="Pitluck S."/>
            <person name="Peters L."/>
            <person name="Kyrpides N."/>
            <person name="Mavromatis K."/>
            <person name="Ivanova N."/>
            <person name="Ovchinnikova G."/>
            <person name="Zhang X."/>
            <person name="Misra M."/>
            <person name="Detter J.C."/>
            <person name="Tapia R."/>
            <person name="Han C."/>
            <person name="Land M."/>
            <person name="Hauser L."/>
            <person name="Markowitz V."/>
            <person name="Cheng J.-F."/>
            <person name="Hugenholtz P."/>
            <person name="Woyke T."/>
            <person name="Wu D."/>
            <person name="Tindall B."/>
            <person name="Faehrich R."/>
            <person name="Brambilla E."/>
            <person name="Klenk H.-P."/>
            <person name="Eisen J.A."/>
        </authorList>
    </citation>
    <scope>NUCLEOTIDE SEQUENCE [LARGE SCALE GENOMIC DNA]</scope>
    <source>
        <strain evidence="2">ATCC 29530 / DSM 19594 / LMG 11500 / NCIMB 11436 / LSU 4</strain>
    </source>
</reference>
<dbReference type="AlphaFoldDB" id="A0A7U4E4H6"/>
<sequence>MNKELSLSEVIEFFKKNQISSFEDEIDEYGHYFITAARLAAVVLAPSPLTALSNFCSGIDAMSLRVSKLFSWLPDKCKYGNKGREKLAKNRYELSSIVYVKLLNIAILDAFKEELQPLLKKILSDVNLNDLDKEDFKRKAKEAESAQLKISIDTYNSIDSQKIKEIIDKIVDPILPVLLIDELSCKESYFLLFKE</sequence>
<reference evidence="1 2" key="2">
    <citation type="journal article" date="2012" name="Stand. Genomic Sci.">
        <title>Complete genome sequence of the aquatic bacterium Runella slithyformis type strain (LSU 4(T)).</title>
        <authorList>
            <person name="Copeland A."/>
            <person name="Zhang X."/>
            <person name="Misra M."/>
            <person name="Lapidus A."/>
            <person name="Nolan M."/>
            <person name="Lucas S."/>
            <person name="Deshpande S."/>
            <person name="Cheng J.F."/>
            <person name="Tapia R."/>
            <person name="Goodwin L.A."/>
            <person name="Pitluck S."/>
            <person name="Liolios K."/>
            <person name="Pagani I."/>
            <person name="Ivanova N."/>
            <person name="Mikhailova N."/>
            <person name="Pati A."/>
            <person name="Chen A."/>
            <person name="Palaniappan K."/>
            <person name="Land M."/>
            <person name="Hauser L."/>
            <person name="Pan C."/>
            <person name="Jeffries C.D."/>
            <person name="Detter J.C."/>
            <person name="Brambilla E.M."/>
            <person name="Rohde M."/>
            <person name="Djao O.D."/>
            <person name="Goker M."/>
            <person name="Sikorski J."/>
            <person name="Tindall B.J."/>
            <person name="Woyke T."/>
            <person name="Bristow J."/>
            <person name="Eisen J.A."/>
            <person name="Markowitz V."/>
            <person name="Hugenholtz P."/>
            <person name="Kyrpides N.C."/>
            <person name="Klenk H.P."/>
            <person name="Mavromatis K."/>
        </authorList>
    </citation>
    <scope>NUCLEOTIDE SEQUENCE [LARGE SCALE GENOMIC DNA]</scope>
    <source>
        <strain evidence="2">ATCC 29530 / DSM 19594 / LMG 11500 / NCIMB 11436 / LSU 4</strain>
    </source>
</reference>
<organism evidence="1 2">
    <name type="scientific">Runella slithyformis (strain ATCC 29530 / DSM 19594 / LMG 11500 / NCIMB 11436 / LSU 4)</name>
    <dbReference type="NCBI Taxonomy" id="761193"/>
    <lineage>
        <taxon>Bacteria</taxon>
        <taxon>Pseudomonadati</taxon>
        <taxon>Bacteroidota</taxon>
        <taxon>Cytophagia</taxon>
        <taxon>Cytophagales</taxon>
        <taxon>Spirosomataceae</taxon>
        <taxon>Runella</taxon>
    </lineage>
</organism>
<dbReference type="RefSeq" id="WP_013926407.1">
    <property type="nucleotide sequence ID" value="NC_015703.1"/>
</dbReference>
<proteinExistence type="predicted"/>
<dbReference type="KEGG" id="rsi:Runsl_0641"/>
<evidence type="ECO:0000313" key="2">
    <source>
        <dbReference type="Proteomes" id="UP000000493"/>
    </source>
</evidence>
<evidence type="ECO:0000313" key="1">
    <source>
        <dbReference type="EMBL" id="AEI47084.1"/>
    </source>
</evidence>
<protein>
    <submittedName>
        <fullName evidence="1">Uncharacterized protein</fullName>
    </submittedName>
</protein>
<name>A0A7U4E4H6_RUNSL</name>
<gene>
    <name evidence="1" type="ordered locus">Runsl_0641</name>
</gene>
<keyword evidence="2" id="KW-1185">Reference proteome</keyword>
<accession>A0A7U4E4H6</accession>
<dbReference type="Proteomes" id="UP000000493">
    <property type="component" value="Chromosome"/>
</dbReference>